<proteinExistence type="predicted"/>
<feature type="compositionally biased region" description="Basic residues" evidence="2">
    <location>
        <begin position="389"/>
        <end position="400"/>
    </location>
</feature>
<dbReference type="KEGG" id="psyt:DSAG12_00924"/>
<evidence type="ECO:0000313" key="4">
    <source>
        <dbReference type="Proteomes" id="UP000321408"/>
    </source>
</evidence>
<sequence>MFRKTKSNLSRIVRQKELELKSAKIERELIKLFNNYVKTSVLAEIHALDDSTQLLNVINIGKRFQKICDSIGNTPDYKKMFNFLSDVRMRDREISRLVTSMKIKYGFNNPEKFRVEHEILGENLDFILQSLKSQYKSLQQEENEIKLAKQQKKEEKEKIKLDKKQDKQIFLNLDVHSYIERLKISTPVQKVEKWAQSKFHPDKLEENKLKIKNYRKNVTENKEKKFQKDLTLNEERTLLKNWIKEFREILFKFESNAYFNHIIDYSNAFLKFNEVLDVKFKNNPQFEGKTSQLRSDLREFYKFLEDWIIRVNIKYENPRKKNPKEDTVNKKNIDEFLKKYELNRSKFIINQEDSRILKIIFKEEKANQKKLKAKERTEKKKQKDVINPRKPKKKKNSKEI</sequence>
<feature type="coiled-coil region" evidence="1">
    <location>
        <begin position="6"/>
        <end position="35"/>
    </location>
</feature>
<dbReference type="EMBL" id="CP042905">
    <property type="protein sequence ID" value="QEE15101.1"/>
    <property type="molecule type" value="Genomic_DNA"/>
</dbReference>
<dbReference type="RefSeq" id="WP_162306566.1">
    <property type="nucleotide sequence ID" value="NZ_CP042905.2"/>
</dbReference>
<dbReference type="GeneID" id="43869622"/>
<reference evidence="3 4" key="1">
    <citation type="journal article" date="2020" name="Nature">
        <title>Isolation of an archaeon at the prokaryote-eukaryote interface.</title>
        <authorList>
            <person name="Imachi H."/>
            <person name="Nobu M.K."/>
            <person name="Nakahara N."/>
            <person name="Morono Y."/>
            <person name="Ogawara M."/>
            <person name="Takaki Y."/>
            <person name="Takano Y."/>
            <person name="Uematsu K."/>
            <person name="Ikuta T."/>
            <person name="Ito M."/>
            <person name="Matsui Y."/>
            <person name="Miyazaki M."/>
            <person name="Murata K."/>
            <person name="Saito Y."/>
            <person name="Sakai S."/>
            <person name="Song C."/>
            <person name="Tasumi E."/>
            <person name="Yamanaka Y."/>
            <person name="Yamaguchi T."/>
            <person name="Kamagata Y."/>
            <person name="Tamaki H."/>
            <person name="Takai K."/>
        </authorList>
    </citation>
    <scope>NUCLEOTIDE SEQUENCE [LARGE SCALE GENOMIC DNA]</scope>
    <source>
        <strain evidence="3 4">MK-D1</strain>
    </source>
</reference>
<keyword evidence="4" id="KW-1185">Reference proteome</keyword>
<dbReference type="Proteomes" id="UP000321408">
    <property type="component" value="Chromosome"/>
</dbReference>
<evidence type="ECO:0000256" key="1">
    <source>
        <dbReference type="SAM" id="Coils"/>
    </source>
</evidence>
<accession>A0A5B9D7U4</accession>
<feature type="coiled-coil region" evidence="1">
    <location>
        <begin position="128"/>
        <end position="167"/>
    </location>
</feature>
<feature type="compositionally biased region" description="Basic and acidic residues" evidence="2">
    <location>
        <begin position="374"/>
        <end position="387"/>
    </location>
</feature>
<evidence type="ECO:0000313" key="3">
    <source>
        <dbReference type="EMBL" id="QEE15101.1"/>
    </source>
</evidence>
<gene>
    <name evidence="3" type="ORF">DSAG12_00924</name>
</gene>
<keyword evidence="1" id="KW-0175">Coiled coil</keyword>
<protein>
    <submittedName>
        <fullName evidence="3">Uncharacterized protein</fullName>
    </submittedName>
</protein>
<feature type="region of interest" description="Disordered" evidence="2">
    <location>
        <begin position="367"/>
        <end position="400"/>
    </location>
</feature>
<dbReference type="AlphaFoldDB" id="A0A5B9D7U4"/>
<reference evidence="3 4" key="2">
    <citation type="journal article" date="2024" name="Int. J. Syst. Evol. Microbiol.">
        <title>Promethearchaeum syntrophicum gen. nov., sp. nov., an anaerobic, obligately syntrophic archaeon, the first isolate of the lineage 'Asgard' archaea, and proposal of the new archaeal phylum Promethearchaeota phyl. nov. and kingdom Promethearchaeati regn. nov.</title>
        <authorList>
            <person name="Imachi H."/>
            <person name="Nobu M.K."/>
            <person name="Kato S."/>
            <person name="Takaki Y."/>
            <person name="Miyazaki M."/>
            <person name="Miyata M."/>
            <person name="Ogawara M."/>
            <person name="Saito Y."/>
            <person name="Sakai S."/>
            <person name="Tahara Y.O."/>
            <person name="Takano Y."/>
            <person name="Tasumi E."/>
            <person name="Uematsu K."/>
            <person name="Yoshimura T."/>
            <person name="Itoh T."/>
            <person name="Ohkuma M."/>
            <person name="Takai K."/>
        </authorList>
    </citation>
    <scope>NUCLEOTIDE SEQUENCE [LARGE SCALE GENOMIC DNA]</scope>
    <source>
        <strain evidence="3 4">MK-D1</strain>
    </source>
</reference>
<organism evidence="3 4">
    <name type="scientific">Promethearchaeum syntrophicum</name>
    <dbReference type="NCBI Taxonomy" id="2594042"/>
    <lineage>
        <taxon>Archaea</taxon>
        <taxon>Promethearchaeati</taxon>
        <taxon>Promethearchaeota</taxon>
        <taxon>Promethearchaeia</taxon>
        <taxon>Promethearchaeales</taxon>
        <taxon>Promethearchaeaceae</taxon>
        <taxon>Promethearchaeum</taxon>
    </lineage>
</organism>
<evidence type="ECO:0000256" key="2">
    <source>
        <dbReference type="SAM" id="MobiDB-lite"/>
    </source>
</evidence>
<name>A0A5B9D7U4_9ARCH</name>